<dbReference type="InterPro" id="IPR000683">
    <property type="entry name" value="Gfo/Idh/MocA-like_OxRdtase_N"/>
</dbReference>
<feature type="domain" description="Gfo/Idh/MocA-like oxidoreductase N-terminal" evidence="3">
    <location>
        <begin position="5"/>
        <end position="127"/>
    </location>
</feature>
<dbReference type="InterPro" id="IPR036291">
    <property type="entry name" value="NAD(P)-bd_dom_sf"/>
</dbReference>
<evidence type="ECO:0000256" key="1">
    <source>
        <dbReference type="ARBA" id="ARBA00010928"/>
    </source>
</evidence>
<organism evidence="5 6">
    <name type="scientific">Fibrella forsythiae</name>
    <dbReference type="NCBI Taxonomy" id="2817061"/>
    <lineage>
        <taxon>Bacteria</taxon>
        <taxon>Pseudomonadati</taxon>
        <taxon>Bacteroidota</taxon>
        <taxon>Cytophagia</taxon>
        <taxon>Cytophagales</taxon>
        <taxon>Spirosomataceae</taxon>
        <taxon>Fibrella</taxon>
    </lineage>
</organism>
<protein>
    <submittedName>
        <fullName evidence="5">Gfo/Idh/MocA family oxidoreductase</fullName>
    </submittedName>
</protein>
<dbReference type="Pfam" id="PF22725">
    <property type="entry name" value="GFO_IDH_MocA_C3"/>
    <property type="match status" value="1"/>
</dbReference>
<feature type="domain" description="GFO/IDH/MocA-like oxidoreductase" evidence="4">
    <location>
        <begin position="138"/>
        <end position="254"/>
    </location>
</feature>
<evidence type="ECO:0000313" key="5">
    <source>
        <dbReference type="EMBL" id="MBO0952261.1"/>
    </source>
</evidence>
<keyword evidence="2" id="KW-0560">Oxidoreductase</keyword>
<dbReference type="SUPFAM" id="SSF51735">
    <property type="entry name" value="NAD(P)-binding Rossmann-fold domains"/>
    <property type="match status" value="1"/>
</dbReference>
<dbReference type="Pfam" id="PF01408">
    <property type="entry name" value="GFO_IDH_MocA"/>
    <property type="match status" value="1"/>
</dbReference>
<name>A0ABS3JSA3_9BACT</name>
<dbReference type="Gene3D" id="3.40.50.720">
    <property type="entry name" value="NAD(P)-binding Rossmann-like Domain"/>
    <property type="match status" value="1"/>
</dbReference>
<comment type="caution">
    <text evidence="5">The sequence shown here is derived from an EMBL/GenBank/DDBJ whole genome shotgun (WGS) entry which is preliminary data.</text>
</comment>
<accession>A0ABS3JSA3</accession>
<evidence type="ECO:0000259" key="4">
    <source>
        <dbReference type="Pfam" id="PF22725"/>
    </source>
</evidence>
<dbReference type="InterPro" id="IPR055170">
    <property type="entry name" value="GFO_IDH_MocA-like_dom"/>
</dbReference>
<comment type="similarity">
    <text evidence="1">Belongs to the Gfo/Idh/MocA family.</text>
</comment>
<dbReference type="Gene3D" id="3.30.360.10">
    <property type="entry name" value="Dihydrodipicolinate Reductase, domain 2"/>
    <property type="match status" value="1"/>
</dbReference>
<dbReference type="Proteomes" id="UP000664628">
    <property type="component" value="Unassembled WGS sequence"/>
</dbReference>
<sequence>MPTKIRWAILGLGRIAHKFASDLVTLSDADLVAVASTDQARADEFAAQYPRADGTLPRALGTYDALTAMADDIDVVYIATRHVYHRANTLLCLNGGLAVLCEKPFGMDIGDVNQMLGVAEARQTFLMEALWSRFMPTIQQAKSWIDEGAIGKVLTIKADFGFKADYDPNKRLFNKELGGGSLLDIGIYPLFISYLINGMPTSLIASATLAPTGADEQCGMVLTYSNGAMAVLNSTFMANTENLALIYGTEGTIRIHGRFHESTVVTLERPDAEPVTQTYERSTNGYNYEAQHVMDCLNEGLTESPLWSHADSRNLMTLLDDVRRAAGISYE</sequence>
<evidence type="ECO:0000313" key="6">
    <source>
        <dbReference type="Proteomes" id="UP000664628"/>
    </source>
</evidence>
<gene>
    <name evidence="5" type="ORF">J2I46_27005</name>
</gene>
<dbReference type="PANTHER" id="PTHR22604">
    <property type="entry name" value="OXIDOREDUCTASES"/>
    <property type="match status" value="1"/>
</dbReference>
<dbReference type="PANTHER" id="PTHR22604:SF105">
    <property type="entry name" value="TRANS-1,2-DIHYDROBENZENE-1,2-DIOL DEHYDROGENASE"/>
    <property type="match status" value="1"/>
</dbReference>
<evidence type="ECO:0000256" key="2">
    <source>
        <dbReference type="ARBA" id="ARBA00023002"/>
    </source>
</evidence>
<reference evidence="5 6" key="1">
    <citation type="submission" date="2021-03" db="EMBL/GenBank/DDBJ databases">
        <title>Fibrella sp. HMF5405 genome sequencing and assembly.</title>
        <authorList>
            <person name="Kang H."/>
            <person name="Kim H."/>
            <person name="Bae S."/>
            <person name="Joh K."/>
        </authorList>
    </citation>
    <scope>NUCLEOTIDE SEQUENCE [LARGE SCALE GENOMIC DNA]</scope>
    <source>
        <strain evidence="5 6">HMF5405</strain>
    </source>
</reference>
<dbReference type="RefSeq" id="WP_207332209.1">
    <property type="nucleotide sequence ID" value="NZ_JAFMYW010000010.1"/>
</dbReference>
<dbReference type="EMBL" id="JAFMYW010000010">
    <property type="protein sequence ID" value="MBO0952261.1"/>
    <property type="molecule type" value="Genomic_DNA"/>
</dbReference>
<dbReference type="SUPFAM" id="SSF55347">
    <property type="entry name" value="Glyceraldehyde-3-phosphate dehydrogenase-like, C-terminal domain"/>
    <property type="match status" value="1"/>
</dbReference>
<dbReference type="InterPro" id="IPR050984">
    <property type="entry name" value="Gfo/Idh/MocA_domain"/>
</dbReference>
<proteinExistence type="inferred from homology"/>
<evidence type="ECO:0000259" key="3">
    <source>
        <dbReference type="Pfam" id="PF01408"/>
    </source>
</evidence>
<keyword evidence="6" id="KW-1185">Reference proteome</keyword>